<organism evidence="2 3">
    <name type="scientific">Pontibacillus yanchengensis Y32</name>
    <dbReference type="NCBI Taxonomy" id="1385514"/>
    <lineage>
        <taxon>Bacteria</taxon>
        <taxon>Bacillati</taxon>
        <taxon>Bacillota</taxon>
        <taxon>Bacilli</taxon>
        <taxon>Bacillales</taxon>
        <taxon>Bacillaceae</taxon>
        <taxon>Pontibacillus</taxon>
    </lineage>
</organism>
<keyword evidence="3" id="KW-1185">Reference proteome</keyword>
<name>A0A0A2T9Q5_9BACI</name>
<dbReference type="Proteomes" id="UP000030147">
    <property type="component" value="Unassembled WGS sequence"/>
</dbReference>
<dbReference type="STRING" id="1385514.N782_21690"/>
<reference evidence="2 3" key="1">
    <citation type="journal article" date="2015" name="Stand. Genomic Sci.">
        <title>High quality draft genome sequence of the moderately halophilic bacterium Pontibacillus yanchengensis Y32(T) and comparison among Pontibacillus genomes.</title>
        <authorList>
            <person name="Huang J."/>
            <person name="Qiao Z.X."/>
            <person name="Tang J.W."/>
            <person name="Wang G."/>
        </authorList>
    </citation>
    <scope>NUCLEOTIDE SEQUENCE [LARGE SCALE GENOMIC DNA]</scope>
    <source>
        <strain evidence="2 3">Y32</strain>
    </source>
</reference>
<dbReference type="PROSITE" id="PS50943">
    <property type="entry name" value="HTH_CROC1"/>
    <property type="match status" value="1"/>
</dbReference>
<dbReference type="InterPro" id="IPR010982">
    <property type="entry name" value="Lambda_DNA-bd_dom_sf"/>
</dbReference>
<dbReference type="SUPFAM" id="SSF47413">
    <property type="entry name" value="lambda repressor-like DNA-binding domains"/>
    <property type="match status" value="1"/>
</dbReference>
<accession>A0A0A2T9Q5</accession>
<evidence type="ECO:0000313" key="2">
    <source>
        <dbReference type="EMBL" id="KGP71143.1"/>
    </source>
</evidence>
<dbReference type="Gene3D" id="1.10.260.40">
    <property type="entry name" value="lambda repressor-like DNA-binding domains"/>
    <property type="match status" value="1"/>
</dbReference>
<protein>
    <submittedName>
        <fullName evidence="2">XRE family transcriptional regulator</fullName>
    </submittedName>
</protein>
<dbReference type="eggNOG" id="COG1476">
    <property type="taxonomic scope" value="Bacteria"/>
</dbReference>
<dbReference type="Pfam" id="PF01381">
    <property type="entry name" value="HTH_3"/>
    <property type="match status" value="1"/>
</dbReference>
<dbReference type="AlphaFoldDB" id="A0A0A2T9Q5"/>
<evidence type="ECO:0000313" key="3">
    <source>
        <dbReference type="Proteomes" id="UP000030147"/>
    </source>
</evidence>
<gene>
    <name evidence="2" type="ORF">N782_21690</name>
</gene>
<sequence>MERQWLKDIREAKNMTQKDVANQCYIDRSYYTQIETGNRNPSRYVAINIAKVLNFDPSVFFTEELSSPFQLALQNVPIVIAHSDLDLKYTWIFNRHDDFIDIDAIGKKDTDLANNEGIDKLTALKQRVIDSGISGQCIIKFPLSEGWFNYLVFASPLIDSLGQVTGVATSSINLTNLEPLGVNVIEKT</sequence>
<proteinExistence type="predicted"/>
<dbReference type="InterPro" id="IPR001387">
    <property type="entry name" value="Cro/C1-type_HTH"/>
</dbReference>
<dbReference type="EMBL" id="AVBF01000081">
    <property type="protein sequence ID" value="KGP71143.1"/>
    <property type="molecule type" value="Genomic_DNA"/>
</dbReference>
<evidence type="ECO:0000259" key="1">
    <source>
        <dbReference type="PROSITE" id="PS50943"/>
    </source>
</evidence>
<comment type="caution">
    <text evidence="2">The sequence shown here is derived from an EMBL/GenBank/DDBJ whole genome shotgun (WGS) entry which is preliminary data.</text>
</comment>
<dbReference type="CDD" id="cd00093">
    <property type="entry name" value="HTH_XRE"/>
    <property type="match status" value="1"/>
</dbReference>
<dbReference type="SMART" id="SM00530">
    <property type="entry name" value="HTH_XRE"/>
    <property type="match status" value="1"/>
</dbReference>
<dbReference type="GO" id="GO:0003677">
    <property type="term" value="F:DNA binding"/>
    <property type="evidence" value="ECO:0007669"/>
    <property type="project" value="InterPro"/>
</dbReference>
<feature type="domain" description="HTH cro/C1-type" evidence="1">
    <location>
        <begin position="6"/>
        <end position="60"/>
    </location>
</feature>